<keyword evidence="1" id="KW-0863">Zinc-finger</keyword>
<feature type="region of interest" description="Disordered" evidence="2">
    <location>
        <begin position="232"/>
        <end position="299"/>
    </location>
</feature>
<feature type="compositionally biased region" description="Low complexity" evidence="2">
    <location>
        <begin position="457"/>
        <end position="474"/>
    </location>
</feature>
<dbReference type="EMBL" id="ML742139">
    <property type="protein sequence ID" value="KAE8148984.1"/>
    <property type="molecule type" value="Genomic_DNA"/>
</dbReference>
<sequence>MSSQPRPQFFCARPNGTLTPLIAVDELPPNISLRGVPRTLSPNETQGMTSLGTVPSRAQVYVIDGVTATTTRTSANAGPRTRDFDLQTSLMRLIADENVPANQRLALNTLLQQGISQNWFAPSASSSGWLVPSGSGGTTAGSSRQGAHYNAKKEYCSYWIRHGECDYQQQGCLYKHEMPNDLSTLEKLGLRDIPRWYREKYGIPSLLPNGHGHPRQQWKDDVADRGAMKSIQYPTRLDHSGSANSSDVEKSSKQKATLYLSSQQHPGTLSGPSRNVYATANSPKVATHPKQAPKNQVNPISKRIDLLSFDPLREFSSMDQMGGGVSLPYHGSPEGAPLDNADRAQHEEFLRNVQSLMSAPVSAGTDCMSSPFENASNQARSKKAQKSRRLYQTRAQMAMHDLMGKCDQDTPGAYIIPAATTHSTFPKDPISSQLASPIADLTHGGSVCSEPPTRGASPSTHSSASFSSRSSPRVLRSHFGEKDTRVISLQAPIGTKKSYTNKPAGTLDDA</sequence>
<feature type="compositionally biased region" description="Polar residues" evidence="2">
    <location>
        <begin position="259"/>
        <end position="284"/>
    </location>
</feature>
<dbReference type="PROSITE" id="PS50103">
    <property type="entry name" value="ZF_C3H1"/>
    <property type="match status" value="1"/>
</dbReference>
<evidence type="ECO:0000259" key="3">
    <source>
        <dbReference type="PROSITE" id="PS50103"/>
    </source>
</evidence>
<proteinExistence type="predicted"/>
<accession>A0A5N6TRR8</accession>
<feature type="region of interest" description="Disordered" evidence="2">
    <location>
        <begin position="441"/>
        <end position="486"/>
    </location>
</feature>
<dbReference type="AlphaFoldDB" id="A0A5N6TRR8"/>
<name>A0A5N6TRR8_ASPAV</name>
<evidence type="ECO:0000256" key="1">
    <source>
        <dbReference type="PROSITE-ProRule" id="PRU00723"/>
    </source>
</evidence>
<evidence type="ECO:0000313" key="5">
    <source>
        <dbReference type="Proteomes" id="UP000325780"/>
    </source>
</evidence>
<keyword evidence="1" id="KW-0862">Zinc</keyword>
<dbReference type="Proteomes" id="UP000325780">
    <property type="component" value="Unassembled WGS sequence"/>
</dbReference>
<feature type="zinc finger region" description="C3H1-type" evidence="1">
    <location>
        <begin position="150"/>
        <end position="179"/>
    </location>
</feature>
<dbReference type="InterPro" id="IPR000571">
    <property type="entry name" value="Znf_CCCH"/>
</dbReference>
<dbReference type="OrthoDB" id="5355510at2759"/>
<reference evidence="4 5" key="1">
    <citation type="submission" date="2019-04" db="EMBL/GenBank/DDBJ databases">
        <title>Friends and foes A comparative genomics study of 23 Aspergillus species from section Flavi.</title>
        <authorList>
            <consortium name="DOE Joint Genome Institute"/>
            <person name="Kjaerbolling I."/>
            <person name="Vesth T."/>
            <person name="Frisvad J.C."/>
            <person name="Nybo J.L."/>
            <person name="Theobald S."/>
            <person name="Kildgaard S."/>
            <person name="Isbrandt T."/>
            <person name="Kuo A."/>
            <person name="Sato A."/>
            <person name="Lyhne E.K."/>
            <person name="Kogle M.E."/>
            <person name="Wiebenga A."/>
            <person name="Kun R.S."/>
            <person name="Lubbers R.J."/>
            <person name="Makela M.R."/>
            <person name="Barry K."/>
            <person name="Chovatia M."/>
            <person name="Clum A."/>
            <person name="Daum C."/>
            <person name="Haridas S."/>
            <person name="He G."/>
            <person name="LaButti K."/>
            <person name="Lipzen A."/>
            <person name="Mondo S."/>
            <person name="Riley R."/>
            <person name="Salamov A."/>
            <person name="Simmons B.A."/>
            <person name="Magnuson J.K."/>
            <person name="Henrissat B."/>
            <person name="Mortensen U.H."/>
            <person name="Larsen T.O."/>
            <person name="Devries R.P."/>
            <person name="Grigoriev I.V."/>
            <person name="Machida M."/>
            <person name="Baker S.E."/>
            <person name="Andersen M.R."/>
        </authorList>
    </citation>
    <scope>NUCLEOTIDE SEQUENCE [LARGE SCALE GENOMIC DNA]</scope>
    <source>
        <strain evidence="4 5">IBT 18842</strain>
    </source>
</reference>
<dbReference type="GO" id="GO:0008270">
    <property type="term" value="F:zinc ion binding"/>
    <property type="evidence" value="ECO:0007669"/>
    <property type="project" value="UniProtKB-KW"/>
</dbReference>
<evidence type="ECO:0000313" key="4">
    <source>
        <dbReference type="EMBL" id="KAE8148984.1"/>
    </source>
</evidence>
<evidence type="ECO:0000256" key="2">
    <source>
        <dbReference type="SAM" id="MobiDB-lite"/>
    </source>
</evidence>
<organism evidence="4 5">
    <name type="scientific">Aspergillus avenaceus</name>
    <dbReference type="NCBI Taxonomy" id="36643"/>
    <lineage>
        <taxon>Eukaryota</taxon>
        <taxon>Fungi</taxon>
        <taxon>Dikarya</taxon>
        <taxon>Ascomycota</taxon>
        <taxon>Pezizomycotina</taxon>
        <taxon>Eurotiomycetes</taxon>
        <taxon>Eurotiomycetidae</taxon>
        <taxon>Eurotiales</taxon>
        <taxon>Aspergillaceae</taxon>
        <taxon>Aspergillus</taxon>
        <taxon>Aspergillus subgen. Circumdati</taxon>
    </lineage>
</organism>
<gene>
    <name evidence="4" type="ORF">BDV25DRAFT_141249</name>
</gene>
<protein>
    <recommendedName>
        <fullName evidence="3">C3H1-type domain-containing protein</fullName>
    </recommendedName>
</protein>
<feature type="domain" description="C3H1-type" evidence="3">
    <location>
        <begin position="150"/>
        <end position="179"/>
    </location>
</feature>
<keyword evidence="5" id="KW-1185">Reference proteome</keyword>
<keyword evidence="1" id="KW-0479">Metal-binding</keyword>